<dbReference type="InterPro" id="IPR041575">
    <property type="entry name" value="Rubredoxin_C"/>
</dbReference>
<keyword evidence="3" id="KW-0274">FAD</keyword>
<evidence type="ECO:0000259" key="5">
    <source>
        <dbReference type="Pfam" id="PF18267"/>
    </source>
</evidence>
<dbReference type="GO" id="GO:0016491">
    <property type="term" value="F:oxidoreductase activity"/>
    <property type="evidence" value="ECO:0007669"/>
    <property type="project" value="InterPro"/>
</dbReference>
<dbReference type="Pfam" id="PF18267">
    <property type="entry name" value="Rubredoxin_C"/>
    <property type="match status" value="1"/>
</dbReference>
<dbReference type="AlphaFoldDB" id="A0A2T2WSA0"/>
<evidence type="ECO:0000256" key="3">
    <source>
        <dbReference type="ARBA" id="ARBA00022827"/>
    </source>
</evidence>
<name>A0A2T2WSA0_9FIRM</name>
<organism evidence="6 7">
    <name type="scientific">Sulfobacillus benefaciens</name>
    <dbReference type="NCBI Taxonomy" id="453960"/>
    <lineage>
        <taxon>Bacteria</taxon>
        <taxon>Bacillati</taxon>
        <taxon>Bacillota</taxon>
        <taxon>Clostridia</taxon>
        <taxon>Eubacteriales</taxon>
        <taxon>Clostridiales Family XVII. Incertae Sedis</taxon>
        <taxon>Sulfobacillus</taxon>
    </lineage>
</organism>
<evidence type="ECO:0000256" key="1">
    <source>
        <dbReference type="ARBA" id="ARBA00001974"/>
    </source>
</evidence>
<feature type="domain" description="FAD/NAD(P)-binding" evidence="4">
    <location>
        <begin position="2"/>
        <end position="301"/>
    </location>
</feature>
<dbReference type="InterPro" id="IPR036188">
    <property type="entry name" value="FAD/NAD-bd_sf"/>
</dbReference>
<dbReference type="InterPro" id="IPR050260">
    <property type="entry name" value="FAD-bd_OxRdtase"/>
</dbReference>
<protein>
    <submittedName>
        <fullName evidence="6">NAD(P)/FAD-dependent oxidoreductase</fullName>
    </submittedName>
</protein>
<comment type="cofactor">
    <cofactor evidence="1">
        <name>FAD</name>
        <dbReference type="ChEBI" id="CHEBI:57692"/>
    </cofactor>
</comment>
<gene>
    <name evidence="6" type="ORF">C7B43_17615</name>
</gene>
<evidence type="ECO:0000313" key="7">
    <source>
        <dbReference type="Proteomes" id="UP000242699"/>
    </source>
</evidence>
<comment type="caution">
    <text evidence="6">The sequence shown here is derived from an EMBL/GenBank/DDBJ whole genome shotgun (WGS) entry which is preliminary data.</text>
</comment>
<evidence type="ECO:0000313" key="6">
    <source>
        <dbReference type="EMBL" id="PSR25114.1"/>
    </source>
</evidence>
<evidence type="ECO:0000259" key="4">
    <source>
        <dbReference type="Pfam" id="PF07992"/>
    </source>
</evidence>
<dbReference type="Pfam" id="PF07992">
    <property type="entry name" value="Pyr_redox_2"/>
    <property type="match status" value="1"/>
</dbReference>
<dbReference type="PRINTS" id="PR00368">
    <property type="entry name" value="FADPNR"/>
</dbReference>
<feature type="domain" description="NADH-rubredoxin oxidoreductase C-terminal" evidence="5">
    <location>
        <begin position="327"/>
        <end position="386"/>
    </location>
</feature>
<dbReference type="Proteomes" id="UP000242699">
    <property type="component" value="Unassembled WGS sequence"/>
</dbReference>
<dbReference type="InterPro" id="IPR023753">
    <property type="entry name" value="FAD/NAD-binding_dom"/>
</dbReference>
<dbReference type="InterPro" id="IPR016156">
    <property type="entry name" value="FAD/NAD-linked_Rdtase_dimer_sf"/>
</dbReference>
<evidence type="ECO:0000256" key="2">
    <source>
        <dbReference type="ARBA" id="ARBA00022630"/>
    </source>
</evidence>
<dbReference type="PANTHER" id="PTHR43429:SF3">
    <property type="entry name" value="NITRITE REDUCTASE [NAD(P)H]"/>
    <property type="match status" value="1"/>
</dbReference>
<dbReference type="PANTHER" id="PTHR43429">
    <property type="entry name" value="PYRIDINE NUCLEOTIDE-DISULFIDE OXIDOREDUCTASE DOMAIN-CONTAINING"/>
    <property type="match status" value="1"/>
</dbReference>
<sequence length="424" mass="46503">MRYLVIGNSYGGLAAAEAIRKRDEEGEITVLSNENHEAYGRPLISYYLGGEVSSARMYYRPPSFYRRYRIDVRINSAVRKVLAQEHAVVLADDSQLSYDRLLVATGGQPFVPPMKGANARGVFTFTTWKDADDIKAWLPKVKDVIVIGGGLIGLSAADALRHQGGVRVTIVEMLPRVLGLALDEDGSSILQDRIEELGTRVVTEDSVVEIVADQQGAVNRVVLKSGAELLCQMVVIAIGVRPAVEILKDSGIRINRGVAVDEHMQTNLPDVYAAGDVVEARDIINEDNRIIAILPVAYEHGVIAGANMSGDPLRYPGGIAMNSMPKFEMSVMTMGLTLDQPDLEAVRRFHGTNYRKFLFRGDRLVGVILIGDTSAGGILTSIIKKQELLDRVTKERIIAGEYFSLAAEKKVAWSPAPERTQELR</sequence>
<dbReference type="SUPFAM" id="SSF51905">
    <property type="entry name" value="FAD/NAD(P)-binding domain"/>
    <property type="match status" value="2"/>
</dbReference>
<accession>A0A2T2WSA0</accession>
<keyword evidence="2" id="KW-0285">Flavoprotein</keyword>
<dbReference type="Gene3D" id="3.50.50.60">
    <property type="entry name" value="FAD/NAD(P)-binding domain"/>
    <property type="match status" value="2"/>
</dbReference>
<dbReference type="Gene3D" id="3.30.390.30">
    <property type="match status" value="1"/>
</dbReference>
<dbReference type="PRINTS" id="PR00411">
    <property type="entry name" value="PNDRDTASEI"/>
</dbReference>
<reference evidence="6 7" key="1">
    <citation type="journal article" date="2014" name="BMC Genomics">
        <title>Comparison of environmental and isolate Sulfobacillus genomes reveals diverse carbon, sulfur, nitrogen, and hydrogen metabolisms.</title>
        <authorList>
            <person name="Justice N.B."/>
            <person name="Norman A."/>
            <person name="Brown C.T."/>
            <person name="Singh A."/>
            <person name="Thomas B.C."/>
            <person name="Banfield J.F."/>
        </authorList>
    </citation>
    <scope>NUCLEOTIDE SEQUENCE [LARGE SCALE GENOMIC DNA]</scope>
    <source>
        <strain evidence="6">AMDSBA1</strain>
    </source>
</reference>
<proteinExistence type="predicted"/>
<dbReference type="EMBL" id="PXYT01000060">
    <property type="protein sequence ID" value="PSR25114.1"/>
    <property type="molecule type" value="Genomic_DNA"/>
</dbReference>